<accession>X1LWV0</accession>
<comment type="caution">
    <text evidence="1">The sequence shown here is derived from an EMBL/GenBank/DDBJ whole genome shotgun (WGS) entry which is preliminary data.</text>
</comment>
<reference evidence="1" key="1">
    <citation type="journal article" date="2014" name="Front. Microbiol.">
        <title>High frequency of phylogenetically diverse reductive dehalogenase-homologous genes in deep subseafloor sedimentary metagenomes.</title>
        <authorList>
            <person name="Kawai M."/>
            <person name="Futagami T."/>
            <person name="Toyoda A."/>
            <person name="Takaki Y."/>
            <person name="Nishi S."/>
            <person name="Hori S."/>
            <person name="Arai W."/>
            <person name="Tsubouchi T."/>
            <person name="Morono Y."/>
            <person name="Uchiyama I."/>
            <person name="Ito T."/>
            <person name="Fujiyama A."/>
            <person name="Inagaki F."/>
            <person name="Takami H."/>
        </authorList>
    </citation>
    <scope>NUCLEOTIDE SEQUENCE</scope>
    <source>
        <strain evidence="1">Expedition CK06-06</strain>
    </source>
</reference>
<dbReference type="AlphaFoldDB" id="X1LWV0"/>
<evidence type="ECO:0000313" key="1">
    <source>
        <dbReference type="EMBL" id="GAI23872.1"/>
    </source>
</evidence>
<dbReference type="SUPFAM" id="SSF51445">
    <property type="entry name" value="(Trans)glycosidases"/>
    <property type="match status" value="1"/>
</dbReference>
<name>X1LWV0_9ZZZZ</name>
<dbReference type="InterPro" id="IPR017853">
    <property type="entry name" value="GH"/>
</dbReference>
<organism evidence="1">
    <name type="scientific">marine sediment metagenome</name>
    <dbReference type="NCBI Taxonomy" id="412755"/>
    <lineage>
        <taxon>unclassified sequences</taxon>
        <taxon>metagenomes</taxon>
        <taxon>ecological metagenomes</taxon>
    </lineage>
</organism>
<gene>
    <name evidence="1" type="ORF">S06H3_35550</name>
</gene>
<protein>
    <submittedName>
        <fullName evidence="1">Uncharacterized protein</fullName>
    </submittedName>
</protein>
<sequence>DPNLGSQISEEQLKAKMEIISLYTEWIRTFGSSSGLEKSGLFAHEMNLKAAIGAWLSRDLSANEREITNLISAAKAGQVDIAIVGSEVLLRT</sequence>
<dbReference type="EMBL" id="BARV01021453">
    <property type="protein sequence ID" value="GAI23872.1"/>
    <property type="molecule type" value="Genomic_DNA"/>
</dbReference>
<feature type="non-terminal residue" evidence="1">
    <location>
        <position position="1"/>
    </location>
</feature>
<proteinExistence type="predicted"/>